<dbReference type="SUPFAM" id="SSF51735">
    <property type="entry name" value="NAD(P)-binding Rossmann-fold domains"/>
    <property type="match status" value="1"/>
</dbReference>
<proteinExistence type="inferred from homology"/>
<dbReference type="EMBL" id="JBEPCU010000238">
    <property type="protein sequence ID" value="MER6978473.1"/>
    <property type="molecule type" value="Genomic_DNA"/>
</dbReference>
<evidence type="ECO:0000256" key="2">
    <source>
        <dbReference type="SAM" id="MobiDB-lite"/>
    </source>
</evidence>
<protein>
    <submittedName>
        <fullName evidence="3">SDR family oxidoreductase</fullName>
        <ecNumber evidence="3">1.-.-.-</ecNumber>
    </submittedName>
</protein>
<dbReference type="InterPro" id="IPR002347">
    <property type="entry name" value="SDR_fam"/>
</dbReference>
<dbReference type="RefSeq" id="WP_086730300.1">
    <property type="nucleotide sequence ID" value="NZ_MUBM01000396.1"/>
</dbReference>
<name>A0ABV1W2P4_9ACTN</name>
<feature type="compositionally biased region" description="Basic and acidic residues" evidence="2">
    <location>
        <begin position="19"/>
        <end position="28"/>
    </location>
</feature>
<evidence type="ECO:0000256" key="1">
    <source>
        <dbReference type="ARBA" id="ARBA00006484"/>
    </source>
</evidence>
<reference evidence="3 4" key="1">
    <citation type="submission" date="2024-06" db="EMBL/GenBank/DDBJ databases">
        <title>The Natural Products Discovery Center: Release of the First 8490 Sequenced Strains for Exploring Actinobacteria Biosynthetic Diversity.</title>
        <authorList>
            <person name="Kalkreuter E."/>
            <person name="Kautsar S.A."/>
            <person name="Yang D."/>
            <person name="Bader C.D."/>
            <person name="Teijaro C.N."/>
            <person name="Fluegel L."/>
            <person name="Davis C.M."/>
            <person name="Simpson J.R."/>
            <person name="Lauterbach L."/>
            <person name="Steele A.D."/>
            <person name="Gui C."/>
            <person name="Meng S."/>
            <person name="Li G."/>
            <person name="Viehrig K."/>
            <person name="Ye F."/>
            <person name="Su P."/>
            <person name="Kiefer A.F."/>
            <person name="Nichols A."/>
            <person name="Cepeda A.J."/>
            <person name="Yan W."/>
            <person name="Fan B."/>
            <person name="Jiang Y."/>
            <person name="Adhikari A."/>
            <person name="Zheng C.-J."/>
            <person name="Schuster L."/>
            <person name="Cowan T.M."/>
            <person name="Smanski M.J."/>
            <person name="Chevrette M.G."/>
            <person name="De Carvalho L.P.S."/>
            <person name="Shen B."/>
        </authorList>
    </citation>
    <scope>NUCLEOTIDE SEQUENCE [LARGE SCALE GENOMIC DNA]</scope>
    <source>
        <strain evidence="3 4">NPDC000634</strain>
    </source>
</reference>
<accession>A0ABV1W2P4</accession>
<dbReference type="Pfam" id="PF13561">
    <property type="entry name" value="adh_short_C2"/>
    <property type="match status" value="1"/>
</dbReference>
<comment type="caution">
    <text evidence="3">The sequence shown here is derived from an EMBL/GenBank/DDBJ whole genome shotgun (WGS) entry which is preliminary data.</text>
</comment>
<dbReference type="InterPro" id="IPR050259">
    <property type="entry name" value="SDR"/>
</dbReference>
<dbReference type="CDD" id="cd05233">
    <property type="entry name" value="SDR_c"/>
    <property type="match status" value="1"/>
</dbReference>
<dbReference type="GO" id="GO:0016491">
    <property type="term" value="F:oxidoreductase activity"/>
    <property type="evidence" value="ECO:0007669"/>
    <property type="project" value="UniProtKB-KW"/>
</dbReference>
<keyword evidence="3" id="KW-0560">Oxidoreductase</keyword>
<evidence type="ECO:0000313" key="4">
    <source>
        <dbReference type="Proteomes" id="UP001458415"/>
    </source>
</evidence>
<comment type="similarity">
    <text evidence="1">Belongs to the short-chain dehydrogenases/reductases (SDR) family.</text>
</comment>
<dbReference type="Gene3D" id="3.40.50.720">
    <property type="entry name" value="NAD(P)-binding Rossmann-like Domain"/>
    <property type="match status" value="1"/>
</dbReference>
<sequence>MAAEPATSFARRPAPDAAGRWERVDADATSDEDCRRAVTACAKRLDGRLDVLVDNVASGERSGLFEVRTDDWDHVVDVYLKSAWLMTRHAERALGEWGVFVNISSVGAQRLGPGISTAWPRPAWRT</sequence>
<dbReference type="PANTHER" id="PTHR42879">
    <property type="entry name" value="3-OXOACYL-(ACYL-CARRIER-PROTEIN) REDUCTASE"/>
    <property type="match status" value="1"/>
</dbReference>
<dbReference type="InterPro" id="IPR036291">
    <property type="entry name" value="NAD(P)-bd_dom_sf"/>
</dbReference>
<feature type="region of interest" description="Disordered" evidence="2">
    <location>
        <begin position="1"/>
        <end position="28"/>
    </location>
</feature>
<dbReference type="EC" id="1.-.-.-" evidence="3"/>
<dbReference type="Proteomes" id="UP001458415">
    <property type="component" value="Unassembled WGS sequence"/>
</dbReference>
<organism evidence="3 4">
    <name type="scientific">Streptomyces carpinensis</name>
    <dbReference type="NCBI Taxonomy" id="66369"/>
    <lineage>
        <taxon>Bacteria</taxon>
        <taxon>Bacillati</taxon>
        <taxon>Actinomycetota</taxon>
        <taxon>Actinomycetes</taxon>
        <taxon>Kitasatosporales</taxon>
        <taxon>Streptomycetaceae</taxon>
        <taxon>Streptomyces</taxon>
    </lineage>
</organism>
<keyword evidence="4" id="KW-1185">Reference proteome</keyword>
<gene>
    <name evidence="3" type="ORF">ABT317_16015</name>
</gene>
<evidence type="ECO:0000313" key="3">
    <source>
        <dbReference type="EMBL" id="MER6978473.1"/>
    </source>
</evidence>